<evidence type="ECO:0000313" key="2">
    <source>
        <dbReference type="EMBL" id="QTG11707.1"/>
    </source>
</evidence>
<name>A0AAJ4MYV0_AGRTU</name>
<dbReference type="AlphaFoldDB" id="A0AAJ4MYV0"/>
<protein>
    <submittedName>
        <fullName evidence="2">Uncharacterized protein</fullName>
    </submittedName>
</protein>
<evidence type="ECO:0000313" key="3">
    <source>
        <dbReference type="Proteomes" id="UP000663946"/>
    </source>
</evidence>
<reference evidence="2" key="1">
    <citation type="submission" date="2020-02" db="EMBL/GenBank/DDBJ databases">
        <title>Unexpected conservation and global transmission of agrobacterial virulence plasmids.</title>
        <authorList>
            <person name="Weisberg A.J."/>
            <person name="Davis E.W. II"/>
            <person name="Tabima J.R."/>
            <person name="Belcher M.S."/>
            <person name="Miller M."/>
            <person name="Kuo C.-H."/>
            <person name="Loper J.E."/>
            <person name="Grunwald N.J."/>
            <person name="Putnam M.L."/>
            <person name="Chang J.H."/>
        </authorList>
    </citation>
    <scope>NUCLEOTIDE SEQUENCE</scope>
    <source>
        <strain evidence="2">Q15/94</strain>
    </source>
</reference>
<keyword evidence="1" id="KW-0812">Transmembrane</keyword>
<proteinExistence type="predicted"/>
<organism evidence="2 3">
    <name type="scientific">Agrobacterium tumefaciens</name>
    <dbReference type="NCBI Taxonomy" id="358"/>
    <lineage>
        <taxon>Bacteria</taxon>
        <taxon>Pseudomonadati</taxon>
        <taxon>Pseudomonadota</taxon>
        <taxon>Alphaproteobacteria</taxon>
        <taxon>Hyphomicrobiales</taxon>
        <taxon>Rhizobiaceae</taxon>
        <taxon>Rhizobium/Agrobacterium group</taxon>
        <taxon>Agrobacterium</taxon>
        <taxon>Agrobacterium tumefaciens complex</taxon>
    </lineage>
</organism>
<dbReference type="RefSeq" id="WP_153793414.1">
    <property type="nucleotide sequence ID" value="NZ_CP049216.1"/>
</dbReference>
<keyword evidence="1" id="KW-1133">Transmembrane helix</keyword>
<gene>
    <name evidence="2" type="ORF">G6M86_08455</name>
</gene>
<feature type="transmembrane region" description="Helical" evidence="1">
    <location>
        <begin position="6"/>
        <end position="25"/>
    </location>
</feature>
<keyword evidence="1" id="KW-0472">Membrane</keyword>
<evidence type="ECO:0000256" key="1">
    <source>
        <dbReference type="SAM" id="Phobius"/>
    </source>
</evidence>
<dbReference type="Proteomes" id="UP000663946">
    <property type="component" value="Chromosome 1"/>
</dbReference>
<dbReference type="EMBL" id="CP049216">
    <property type="protein sequence ID" value="QTG11707.1"/>
    <property type="molecule type" value="Genomic_DNA"/>
</dbReference>
<accession>A0AAJ4MYV0</accession>
<sequence>MMDETMSVDAFVTLALIALPVYIFFRWVQQDSEKDSTPRSKNSMGR</sequence>